<evidence type="ECO:0000256" key="7">
    <source>
        <dbReference type="ARBA" id="ARBA00023004"/>
    </source>
</evidence>
<dbReference type="Gene3D" id="2.40.50.1070">
    <property type="match status" value="1"/>
</dbReference>
<dbReference type="SUPFAM" id="SSF50249">
    <property type="entry name" value="Nucleic acid-binding proteins"/>
    <property type="match status" value="1"/>
</dbReference>
<dbReference type="OrthoDB" id="9804590at2"/>
<evidence type="ECO:0000256" key="10">
    <source>
        <dbReference type="PROSITE-ProRule" id="PRU01024"/>
    </source>
</evidence>
<dbReference type="InterPro" id="IPR010280">
    <property type="entry name" value="U5_MeTrfase_fam"/>
</dbReference>
<evidence type="ECO:0000256" key="4">
    <source>
        <dbReference type="ARBA" id="ARBA00022679"/>
    </source>
</evidence>
<dbReference type="EMBL" id="PREU01000005">
    <property type="protein sequence ID" value="PPA75823.1"/>
    <property type="molecule type" value="Genomic_DNA"/>
</dbReference>
<evidence type="ECO:0000256" key="6">
    <source>
        <dbReference type="ARBA" id="ARBA00022723"/>
    </source>
</evidence>
<keyword evidence="8 9" id="KW-0411">Iron-sulfur</keyword>
<keyword evidence="7 9" id="KW-0408">Iron</keyword>
<keyword evidence="2 9" id="KW-0698">rRNA processing</keyword>
<dbReference type="InterPro" id="IPR012340">
    <property type="entry name" value="NA-bd_OB-fold"/>
</dbReference>
<dbReference type="InterPro" id="IPR002792">
    <property type="entry name" value="TRAM_dom"/>
</dbReference>
<feature type="binding site" evidence="9">
    <location>
        <position position="73"/>
    </location>
    <ligand>
        <name>[4Fe-4S] cluster</name>
        <dbReference type="ChEBI" id="CHEBI:49883"/>
    </ligand>
</feature>
<feature type="binding site" evidence="9">
    <location>
        <position position="342"/>
    </location>
    <ligand>
        <name>S-adenosyl-L-methionine</name>
        <dbReference type="ChEBI" id="CHEBI:59789"/>
    </ligand>
</feature>
<dbReference type="RefSeq" id="WP_104143887.1">
    <property type="nucleotide sequence ID" value="NZ_PREU01000005.1"/>
</dbReference>
<evidence type="ECO:0000259" key="12">
    <source>
        <dbReference type="PROSITE" id="PS50926"/>
    </source>
</evidence>
<protein>
    <recommendedName>
        <fullName evidence="9">23S rRNA (uracil(1939)-C(5))-methyltransferase RlmD</fullName>
        <ecNumber evidence="9">2.1.1.190</ecNumber>
    </recommendedName>
    <alternativeName>
        <fullName evidence="9">23S rRNA(m5U1939)-methyltransferase</fullName>
    </alternativeName>
</protein>
<feature type="domain" description="TRAM" evidence="12">
    <location>
        <begin position="1"/>
        <end position="54"/>
    </location>
</feature>
<comment type="catalytic activity">
    <reaction evidence="9">
        <text>uridine(1939) in 23S rRNA + S-adenosyl-L-methionine = 5-methyluridine(1939) in 23S rRNA + S-adenosyl-L-homocysteine + H(+)</text>
        <dbReference type="Rhea" id="RHEA:42908"/>
        <dbReference type="Rhea" id="RHEA-COMP:10278"/>
        <dbReference type="Rhea" id="RHEA-COMP:10279"/>
        <dbReference type="ChEBI" id="CHEBI:15378"/>
        <dbReference type="ChEBI" id="CHEBI:57856"/>
        <dbReference type="ChEBI" id="CHEBI:59789"/>
        <dbReference type="ChEBI" id="CHEBI:65315"/>
        <dbReference type="ChEBI" id="CHEBI:74447"/>
        <dbReference type="EC" id="2.1.1.190"/>
    </reaction>
</comment>
<comment type="function">
    <text evidence="9">Catalyzes the formation of 5-methyl-uridine at position 1939 (m5U1939) in 23S rRNA.</text>
</comment>
<feature type="binding site" evidence="9 10">
    <location>
        <position position="264"/>
    </location>
    <ligand>
        <name>S-adenosyl-L-methionine</name>
        <dbReference type="ChEBI" id="CHEBI:59789"/>
    </ligand>
</feature>
<evidence type="ECO:0000256" key="1">
    <source>
        <dbReference type="ARBA" id="ARBA00022485"/>
    </source>
</evidence>
<proteinExistence type="inferred from homology"/>
<dbReference type="PROSITE" id="PS01230">
    <property type="entry name" value="TRMA_1"/>
    <property type="match status" value="1"/>
</dbReference>
<dbReference type="PROSITE" id="PS51687">
    <property type="entry name" value="SAM_MT_RNA_M5U"/>
    <property type="match status" value="1"/>
</dbReference>
<dbReference type="Gene3D" id="2.40.50.140">
    <property type="entry name" value="Nucleic acid-binding proteins"/>
    <property type="match status" value="1"/>
</dbReference>
<dbReference type="NCBIfam" id="TIGR00479">
    <property type="entry name" value="rumA"/>
    <property type="match status" value="1"/>
</dbReference>
<dbReference type="SUPFAM" id="SSF53335">
    <property type="entry name" value="S-adenosyl-L-methionine-dependent methyltransferases"/>
    <property type="match status" value="1"/>
</dbReference>
<keyword evidence="6 9" id="KW-0479">Metal-binding</keyword>
<evidence type="ECO:0000256" key="8">
    <source>
        <dbReference type="ARBA" id="ARBA00023014"/>
    </source>
</evidence>
<feature type="binding site" evidence="9">
    <location>
        <position position="76"/>
    </location>
    <ligand>
        <name>[4Fe-4S] cluster</name>
        <dbReference type="ChEBI" id="CHEBI:49883"/>
    </ligand>
</feature>
<feature type="active site" evidence="11">
    <location>
        <position position="393"/>
    </location>
</feature>
<feature type="binding site" evidence="9">
    <location>
        <position position="298"/>
    </location>
    <ligand>
        <name>S-adenosyl-L-methionine</name>
        <dbReference type="ChEBI" id="CHEBI:59789"/>
    </ligand>
</feature>
<keyword evidence="3 9" id="KW-0489">Methyltransferase</keyword>
<dbReference type="GO" id="GO:0070475">
    <property type="term" value="P:rRNA base methylation"/>
    <property type="evidence" value="ECO:0007669"/>
    <property type="project" value="TreeGrafter"/>
</dbReference>
<dbReference type="InterPro" id="IPR030391">
    <property type="entry name" value="MeTrfase_TrmA_CS"/>
</dbReference>
<keyword evidence="1 9" id="KW-0004">4Fe-4S</keyword>
<feature type="binding site" evidence="9 10">
    <location>
        <position position="314"/>
    </location>
    <ligand>
        <name>S-adenosyl-L-methionine</name>
        <dbReference type="ChEBI" id="CHEBI:59789"/>
    </ligand>
</feature>
<dbReference type="GO" id="GO:0070041">
    <property type="term" value="F:rRNA (uridine-C5-)-methyltransferase activity"/>
    <property type="evidence" value="ECO:0007669"/>
    <property type="project" value="UniProtKB-UniRule"/>
</dbReference>
<dbReference type="PROSITE" id="PS50926">
    <property type="entry name" value="TRAM"/>
    <property type="match status" value="1"/>
</dbReference>
<dbReference type="PROSITE" id="PS01231">
    <property type="entry name" value="TRMA_2"/>
    <property type="match status" value="1"/>
</dbReference>
<dbReference type="Pfam" id="PF05958">
    <property type="entry name" value="tRNA_U5-meth_tr"/>
    <property type="match status" value="1"/>
</dbReference>
<dbReference type="HAMAP" id="MF_01010">
    <property type="entry name" value="23SrRNA_methyltr_RlmD"/>
    <property type="match status" value="1"/>
</dbReference>
<dbReference type="InterPro" id="IPR001566">
    <property type="entry name" value="23S_rRNA_MeTrfase_RlmD"/>
</dbReference>
<feature type="binding site" evidence="9 10">
    <location>
        <position position="363"/>
    </location>
    <ligand>
        <name>S-adenosyl-L-methionine</name>
        <dbReference type="ChEBI" id="CHEBI:59789"/>
    </ligand>
</feature>
<dbReference type="GO" id="GO:0005506">
    <property type="term" value="F:iron ion binding"/>
    <property type="evidence" value="ECO:0007669"/>
    <property type="project" value="UniProtKB-UniRule"/>
</dbReference>
<evidence type="ECO:0000256" key="2">
    <source>
        <dbReference type="ARBA" id="ARBA00022552"/>
    </source>
</evidence>
<evidence type="ECO:0000313" key="13">
    <source>
        <dbReference type="EMBL" id="PPA75823.1"/>
    </source>
</evidence>
<dbReference type="PANTHER" id="PTHR11061">
    <property type="entry name" value="RNA M5U METHYLTRANSFERASE"/>
    <property type="match status" value="1"/>
</dbReference>
<comment type="caution">
    <text evidence="13">The sequence shown here is derived from an EMBL/GenBank/DDBJ whole genome shotgun (WGS) entry which is preliminary data.</text>
</comment>
<dbReference type="GO" id="GO:0003723">
    <property type="term" value="F:RNA binding"/>
    <property type="evidence" value="ECO:0007669"/>
    <property type="project" value="InterPro"/>
</dbReference>
<comment type="similarity">
    <text evidence="9">Belongs to the class I-like SAM-binding methyltransferase superfamily. RNA M5U methyltransferase family. RlmD subfamily.</text>
</comment>
<keyword evidence="5 9" id="KW-0949">S-adenosyl-L-methionine</keyword>
<accession>A0A2S5GSJ6</accession>
<name>A0A2S5GSJ6_9BURK</name>
<dbReference type="GO" id="GO:0051539">
    <property type="term" value="F:4 iron, 4 sulfur cluster binding"/>
    <property type="evidence" value="ECO:0007669"/>
    <property type="project" value="UniProtKB-KW"/>
</dbReference>
<feature type="binding site" evidence="9 10">
    <location>
        <position position="293"/>
    </location>
    <ligand>
        <name>S-adenosyl-L-methionine</name>
        <dbReference type="ChEBI" id="CHEBI:59789"/>
    </ligand>
</feature>
<reference evidence="13 14" key="1">
    <citation type="submission" date="2018-02" db="EMBL/GenBank/DDBJ databases">
        <title>Draft Genome of Achromobacter spanius stain 6.</title>
        <authorList>
            <person name="Gunasekera T.S."/>
            <person name="Radwan O."/>
            <person name="Ruiz O.N."/>
        </authorList>
    </citation>
    <scope>NUCLEOTIDE SEQUENCE [LARGE SCALE GENOMIC DNA]</scope>
    <source>
        <strain evidence="13 14">6</strain>
    </source>
</reference>
<organism evidence="13 14">
    <name type="scientific">Achromobacter spanius</name>
    <dbReference type="NCBI Taxonomy" id="217203"/>
    <lineage>
        <taxon>Bacteria</taxon>
        <taxon>Pseudomonadati</taxon>
        <taxon>Pseudomonadota</taxon>
        <taxon>Betaproteobacteria</taxon>
        <taxon>Burkholderiales</taxon>
        <taxon>Alcaligenaceae</taxon>
        <taxon>Achromobacter</taxon>
    </lineage>
</organism>
<dbReference type="Proteomes" id="UP000239990">
    <property type="component" value="Unassembled WGS sequence"/>
</dbReference>
<evidence type="ECO:0000313" key="14">
    <source>
        <dbReference type="Proteomes" id="UP000239990"/>
    </source>
</evidence>
<evidence type="ECO:0000256" key="9">
    <source>
        <dbReference type="HAMAP-Rule" id="MF_01010"/>
    </source>
</evidence>
<evidence type="ECO:0000256" key="5">
    <source>
        <dbReference type="ARBA" id="ARBA00022691"/>
    </source>
</evidence>
<dbReference type="InterPro" id="IPR029063">
    <property type="entry name" value="SAM-dependent_MTases_sf"/>
</dbReference>
<dbReference type="Gene3D" id="3.40.50.150">
    <property type="entry name" value="Vaccinia Virus protein VP39"/>
    <property type="match status" value="1"/>
</dbReference>
<dbReference type="AlphaFoldDB" id="A0A2S5GSJ6"/>
<keyword evidence="4 9" id="KW-0808">Transferase</keyword>
<evidence type="ECO:0000256" key="3">
    <source>
        <dbReference type="ARBA" id="ARBA00022603"/>
    </source>
</evidence>
<dbReference type="NCBIfam" id="NF009639">
    <property type="entry name" value="PRK13168.1"/>
    <property type="match status" value="1"/>
</dbReference>
<feature type="binding site" evidence="9">
    <location>
        <position position="155"/>
    </location>
    <ligand>
        <name>[4Fe-4S] cluster</name>
        <dbReference type="ChEBI" id="CHEBI:49883"/>
    </ligand>
</feature>
<gene>
    <name evidence="9" type="primary">rlmD</name>
    <name evidence="13" type="ORF">C4E15_13720</name>
</gene>
<evidence type="ECO:0000256" key="11">
    <source>
        <dbReference type="PROSITE-ProRule" id="PRU10015"/>
    </source>
</evidence>
<dbReference type="InterPro" id="IPR030390">
    <property type="entry name" value="MeTrfase_TrmA_AS"/>
</dbReference>
<feature type="binding site" evidence="9">
    <location>
        <position position="67"/>
    </location>
    <ligand>
        <name>[4Fe-4S] cluster</name>
        <dbReference type="ChEBI" id="CHEBI:49883"/>
    </ligand>
</feature>
<feature type="active site" description="Nucleophile" evidence="9 10">
    <location>
        <position position="393"/>
    </location>
</feature>
<dbReference type="CDD" id="cd02440">
    <property type="entry name" value="AdoMet_MTases"/>
    <property type="match status" value="1"/>
</dbReference>
<dbReference type="EC" id="2.1.1.190" evidence="9"/>
<sequence>MSDVLSIESLDLEARGIARRDGKVVFVEGALPGERVTTVTLRRKPSYEIARVDEVMRPSSQRVQPRCPHFGVCGGCAMQHLEPSTQVAIKQRSLEDTFWHVGKLRPALILPPLQGPTWGYRYRARLSVRVVPKKGGVLVGFHERKSSYVADMRECHVLPRHVSDLLLPLRAMIGSMSAPDRMPQIEVSLGEGVTALVLRHLLPLTDGDIAILRAFAAKHDVQWWLQAKGPETVHPLEREHADTLSYTMPEFGLRMPYRPTDFTQVNHAINRAMVSRALKLLDVQPTDRVADLFCGLGNFTLPLATQGREAVGVEGSKALTDRAFDAAARHGLAERTSFATLNLFEVDAHWLRSLGYFDRMLIDPPREGAHAVSQALAELSVQERPRRIVYVSCNPATLARDAAILVHEGGYELKSAGVINMFPHTGHVESIAVFESLDAEGVAEVKERARQRAIQAEADAIAAEEAKALAAAEKAATKQAATDAYHARVAAEAAEAGVVGQASEADVAQADADTVAEPVAPVKD</sequence>
<dbReference type="PANTHER" id="PTHR11061:SF49">
    <property type="entry name" value="23S RRNA (URACIL(1939)-C(5))-METHYLTRANSFERASE RLMD"/>
    <property type="match status" value="1"/>
</dbReference>
<dbReference type="Pfam" id="PF01938">
    <property type="entry name" value="TRAM"/>
    <property type="match status" value="1"/>
</dbReference>